<proteinExistence type="predicted"/>
<evidence type="ECO:0000313" key="3">
    <source>
        <dbReference type="Proteomes" id="UP001300692"/>
    </source>
</evidence>
<dbReference type="EMBL" id="JAOYOD010000001">
    <property type="protein sequence ID" value="MCV9387733.1"/>
    <property type="molecule type" value="Genomic_DNA"/>
</dbReference>
<evidence type="ECO:0000313" key="2">
    <source>
        <dbReference type="EMBL" id="MCV9387733.1"/>
    </source>
</evidence>
<dbReference type="RefSeq" id="WP_264138553.1">
    <property type="nucleotide sequence ID" value="NZ_JAOYOD010000001.1"/>
</dbReference>
<dbReference type="InterPro" id="IPR035093">
    <property type="entry name" value="RelE/ParE_toxin_dom_sf"/>
</dbReference>
<name>A0ABT3CX01_9BACT</name>
<dbReference type="InterPro" id="IPR007712">
    <property type="entry name" value="RelE/ParE_toxin"/>
</dbReference>
<protein>
    <submittedName>
        <fullName evidence="2">Type II toxin-antitoxin system RelE/ParE family toxin</fullName>
    </submittedName>
</protein>
<keyword evidence="1" id="KW-1277">Toxin-antitoxin system</keyword>
<organism evidence="2 3">
    <name type="scientific">Reichenbachiella ulvae</name>
    <dbReference type="NCBI Taxonomy" id="2980104"/>
    <lineage>
        <taxon>Bacteria</taxon>
        <taxon>Pseudomonadati</taxon>
        <taxon>Bacteroidota</taxon>
        <taxon>Cytophagia</taxon>
        <taxon>Cytophagales</taxon>
        <taxon>Reichenbachiellaceae</taxon>
        <taxon>Reichenbachiella</taxon>
    </lineage>
</organism>
<dbReference type="Gene3D" id="3.30.2310.20">
    <property type="entry name" value="RelE-like"/>
    <property type="match status" value="1"/>
</dbReference>
<accession>A0ABT3CX01</accession>
<reference evidence="2 3" key="1">
    <citation type="submission" date="2022-10" db="EMBL/GenBank/DDBJ databases">
        <title>Comparative genomics and taxonomic characterization of three novel marine species of genus Reichenbachiella exhibiting antioxidant and polysaccharide degradation activities.</title>
        <authorList>
            <person name="Muhammad N."/>
            <person name="Lee Y.-J."/>
            <person name="Ko J."/>
            <person name="Kim S.-G."/>
        </authorList>
    </citation>
    <scope>NUCLEOTIDE SEQUENCE [LARGE SCALE GENOMIC DNA]</scope>
    <source>
        <strain evidence="2 3">ABR2-5</strain>
    </source>
</reference>
<comment type="caution">
    <text evidence="2">The sequence shown here is derived from an EMBL/GenBank/DDBJ whole genome shotgun (WGS) entry which is preliminary data.</text>
</comment>
<evidence type="ECO:0000256" key="1">
    <source>
        <dbReference type="ARBA" id="ARBA00022649"/>
    </source>
</evidence>
<keyword evidence="3" id="KW-1185">Reference proteome</keyword>
<sequence>MKVFITDPAKKALKNICEYYSSVGAHSYVENLRTEFIQKAHSLSKNYQRGQVENLLSSLNQGHRYIILIKHFKIIYLIEESRIIITDFFDTRQDPDSLIDRHQTF</sequence>
<dbReference type="Pfam" id="PF05016">
    <property type="entry name" value="ParE_toxin"/>
    <property type="match status" value="1"/>
</dbReference>
<dbReference type="Proteomes" id="UP001300692">
    <property type="component" value="Unassembled WGS sequence"/>
</dbReference>
<gene>
    <name evidence="2" type="ORF">N7U62_13710</name>
</gene>